<dbReference type="InterPro" id="IPR001249">
    <property type="entry name" value="AcCoA_biotinCC"/>
</dbReference>
<evidence type="ECO:0000256" key="8">
    <source>
        <dbReference type="ARBA" id="ARBA00023267"/>
    </source>
</evidence>
<evidence type="ECO:0000256" key="5">
    <source>
        <dbReference type="ARBA" id="ARBA00022832"/>
    </source>
</evidence>
<dbReference type="PANTHER" id="PTHR45266">
    <property type="entry name" value="OXALOACETATE DECARBOXYLASE ALPHA CHAIN"/>
    <property type="match status" value="1"/>
</dbReference>
<proteinExistence type="predicted"/>
<dbReference type="PROSITE" id="PS00188">
    <property type="entry name" value="BIOTIN"/>
    <property type="match status" value="1"/>
</dbReference>
<evidence type="ECO:0000313" key="11">
    <source>
        <dbReference type="EMBL" id="NMM44323.1"/>
    </source>
</evidence>
<dbReference type="GO" id="GO:0009317">
    <property type="term" value="C:acetyl-CoA carboxylase complex"/>
    <property type="evidence" value="ECO:0007669"/>
    <property type="project" value="InterPro"/>
</dbReference>
<evidence type="ECO:0000313" key="12">
    <source>
        <dbReference type="Proteomes" id="UP000539372"/>
    </source>
</evidence>
<dbReference type="RefSeq" id="WP_169624613.1">
    <property type="nucleotide sequence ID" value="NZ_JABBNT010000002.1"/>
</dbReference>
<dbReference type="Gene3D" id="2.40.50.100">
    <property type="match status" value="1"/>
</dbReference>
<gene>
    <name evidence="11" type="primary">accB</name>
    <name evidence="11" type="ORF">HH303_07525</name>
</gene>
<dbReference type="GO" id="GO:0006633">
    <property type="term" value="P:fatty acid biosynthetic process"/>
    <property type="evidence" value="ECO:0007669"/>
    <property type="project" value="UniProtKB-UniPathway"/>
</dbReference>
<comment type="function">
    <text evidence="1 9">This protein is a component of the acetyl coenzyme A carboxylase complex; first, biotin carboxylase catalyzes the carboxylation of the carrier protein and then the transcarboxylase transfers the carboxyl group to form malonyl-CoA.</text>
</comment>
<protein>
    <recommendedName>
        <fullName evidence="3 9">Biotin carboxyl carrier protein of acetyl-CoA carboxylase</fullName>
    </recommendedName>
</protein>
<dbReference type="Pfam" id="PF00364">
    <property type="entry name" value="Biotin_lipoyl"/>
    <property type="match status" value="1"/>
</dbReference>
<organism evidence="11 12">
    <name type="scientific">Pacificispira spongiicola</name>
    <dbReference type="NCBI Taxonomy" id="2729598"/>
    <lineage>
        <taxon>Bacteria</taxon>
        <taxon>Pseudomonadati</taxon>
        <taxon>Pseudomonadota</taxon>
        <taxon>Alphaproteobacteria</taxon>
        <taxon>Rhodospirillales</taxon>
        <taxon>Rhodospirillaceae</taxon>
        <taxon>Pacificispira</taxon>
    </lineage>
</organism>
<evidence type="ECO:0000259" key="10">
    <source>
        <dbReference type="PROSITE" id="PS50968"/>
    </source>
</evidence>
<evidence type="ECO:0000256" key="6">
    <source>
        <dbReference type="ARBA" id="ARBA00023098"/>
    </source>
</evidence>
<dbReference type="EMBL" id="JABBNT010000002">
    <property type="protein sequence ID" value="NMM44323.1"/>
    <property type="molecule type" value="Genomic_DNA"/>
</dbReference>
<dbReference type="CDD" id="cd06850">
    <property type="entry name" value="biotinyl_domain"/>
    <property type="match status" value="1"/>
</dbReference>
<evidence type="ECO:0000256" key="3">
    <source>
        <dbReference type="ARBA" id="ARBA00017562"/>
    </source>
</evidence>
<dbReference type="PANTHER" id="PTHR45266:SF3">
    <property type="entry name" value="OXALOACETATE DECARBOXYLASE ALPHA CHAIN"/>
    <property type="match status" value="1"/>
</dbReference>
<keyword evidence="6 9" id="KW-0443">Lipid metabolism</keyword>
<dbReference type="InterPro" id="IPR050709">
    <property type="entry name" value="Biotin_Carboxyl_Carrier/Decarb"/>
</dbReference>
<comment type="caution">
    <text evidence="11">The sequence shown here is derived from an EMBL/GenBank/DDBJ whole genome shotgun (WGS) entry which is preliminary data.</text>
</comment>
<dbReference type="Proteomes" id="UP000539372">
    <property type="component" value="Unassembled WGS sequence"/>
</dbReference>
<sequence>MAKNSVDIELIEKLADLMEEKGLTELIVEEDDSKLRLSRGAVVAAAPVAAAPAPAAPAAVGAAPAAAPADAAKHPGAVTSPMVGTAYLAPQPGAANFISVGAKVAAGDTLLIIEAMKVMNQIPATKAGTVTEILVADGAPVEFGEALVIIE</sequence>
<evidence type="ECO:0000256" key="2">
    <source>
        <dbReference type="ARBA" id="ARBA00005194"/>
    </source>
</evidence>
<dbReference type="InterPro" id="IPR011053">
    <property type="entry name" value="Single_hybrid_motif"/>
</dbReference>
<dbReference type="FunFam" id="2.40.50.100:FF:000003">
    <property type="entry name" value="Acetyl-CoA carboxylase biotin carboxyl carrier protein"/>
    <property type="match status" value="1"/>
</dbReference>
<evidence type="ECO:0000256" key="4">
    <source>
        <dbReference type="ARBA" id="ARBA00022516"/>
    </source>
</evidence>
<dbReference type="GO" id="GO:0003989">
    <property type="term" value="F:acetyl-CoA carboxylase activity"/>
    <property type="evidence" value="ECO:0007669"/>
    <property type="project" value="InterPro"/>
</dbReference>
<dbReference type="InterPro" id="IPR001882">
    <property type="entry name" value="Biotin_BS"/>
</dbReference>
<dbReference type="UniPathway" id="UPA00094"/>
<accession>A0A7Y0DZ88</accession>
<feature type="domain" description="Lipoyl-binding" evidence="10">
    <location>
        <begin position="75"/>
        <end position="151"/>
    </location>
</feature>
<keyword evidence="4 9" id="KW-0444">Lipid biosynthesis</keyword>
<keyword evidence="8 9" id="KW-0092">Biotin</keyword>
<dbReference type="NCBIfam" id="TIGR00531">
    <property type="entry name" value="BCCP"/>
    <property type="match status" value="1"/>
</dbReference>
<dbReference type="SUPFAM" id="SSF51230">
    <property type="entry name" value="Single hybrid motif"/>
    <property type="match status" value="1"/>
</dbReference>
<keyword evidence="5 9" id="KW-0276">Fatty acid metabolism</keyword>
<keyword evidence="12" id="KW-1185">Reference proteome</keyword>
<dbReference type="InterPro" id="IPR000089">
    <property type="entry name" value="Biotin_lipoyl"/>
</dbReference>
<reference evidence="11 12" key="1">
    <citation type="submission" date="2020-04" db="EMBL/GenBank/DDBJ databases">
        <title>Rhodospirillaceae bacterium KN72 isolated from deep sea.</title>
        <authorList>
            <person name="Zhang D.-C."/>
        </authorList>
    </citation>
    <scope>NUCLEOTIDE SEQUENCE [LARGE SCALE GENOMIC DNA]</scope>
    <source>
        <strain evidence="11 12">KN72</strain>
    </source>
</reference>
<dbReference type="PRINTS" id="PR01071">
    <property type="entry name" value="ACOABIOTINCC"/>
</dbReference>
<evidence type="ECO:0000256" key="9">
    <source>
        <dbReference type="RuleBase" id="RU364072"/>
    </source>
</evidence>
<evidence type="ECO:0000256" key="1">
    <source>
        <dbReference type="ARBA" id="ARBA00003761"/>
    </source>
</evidence>
<dbReference type="PROSITE" id="PS50968">
    <property type="entry name" value="BIOTINYL_LIPOYL"/>
    <property type="match status" value="1"/>
</dbReference>
<keyword evidence="7 9" id="KW-0275">Fatty acid biosynthesis</keyword>
<name>A0A7Y0DZ88_9PROT</name>
<comment type="pathway">
    <text evidence="2 9">Lipid metabolism; fatty acid biosynthesis.</text>
</comment>
<evidence type="ECO:0000256" key="7">
    <source>
        <dbReference type="ARBA" id="ARBA00023160"/>
    </source>
</evidence>
<dbReference type="AlphaFoldDB" id="A0A7Y0DZ88"/>